<reference evidence="1 2" key="1">
    <citation type="journal article" date="2021" name="Appl. Environ. Microbiol.">
        <title>Genetic linkage and physical mapping for an oyster mushroom Pleurotus cornucopiae and QTL analysis for the trait cap color.</title>
        <authorList>
            <person name="Zhang Y."/>
            <person name="Gao W."/>
            <person name="Sonnenberg A."/>
            <person name="Chen Q."/>
            <person name="Zhang J."/>
            <person name="Huang C."/>
        </authorList>
    </citation>
    <scope>NUCLEOTIDE SEQUENCE [LARGE SCALE GENOMIC DNA]</scope>
    <source>
        <strain evidence="1">CCMSSC00406</strain>
    </source>
</reference>
<gene>
    <name evidence="1" type="ORF">CCMSSC00406_0007122</name>
</gene>
<comment type="caution">
    <text evidence="1">The sequence shown here is derived from an EMBL/GenBank/DDBJ whole genome shotgun (WGS) entry which is preliminary data.</text>
</comment>
<organism evidence="1 2">
    <name type="scientific">Pleurotus cornucopiae</name>
    <name type="common">Cornucopia mushroom</name>
    <dbReference type="NCBI Taxonomy" id="5321"/>
    <lineage>
        <taxon>Eukaryota</taxon>
        <taxon>Fungi</taxon>
        <taxon>Dikarya</taxon>
        <taxon>Basidiomycota</taxon>
        <taxon>Agaricomycotina</taxon>
        <taxon>Agaricomycetes</taxon>
        <taxon>Agaricomycetidae</taxon>
        <taxon>Agaricales</taxon>
        <taxon>Pleurotineae</taxon>
        <taxon>Pleurotaceae</taxon>
        <taxon>Pleurotus</taxon>
    </lineage>
</organism>
<proteinExistence type="predicted"/>
<protein>
    <submittedName>
        <fullName evidence="1">Uncharacterized protein</fullName>
    </submittedName>
</protein>
<evidence type="ECO:0000313" key="1">
    <source>
        <dbReference type="EMBL" id="KAG9220183.1"/>
    </source>
</evidence>
<accession>A0ACB7IRN7</accession>
<dbReference type="Proteomes" id="UP000824881">
    <property type="component" value="Unassembled WGS sequence"/>
</dbReference>
<dbReference type="EMBL" id="WQMT02000008">
    <property type="protein sequence ID" value="KAG9220183.1"/>
    <property type="molecule type" value="Genomic_DNA"/>
</dbReference>
<name>A0ACB7IRN7_PLECO</name>
<keyword evidence="2" id="KW-1185">Reference proteome</keyword>
<sequence length="200" mass="23264">MSSLPRNVDVLIVGAGFSGLYQLHFLRQLGFNVKVLEAGGDIGGTWYWNCYPGARVDSYASMYQLSIDGVWQDWSFSSMYPARDEIQNYFHYISRTLELGRDIMVNTRVVSAVYDDAASEWAVTTQRCRREVVFAVCEREDREWCVPTKRRSKKEQMNAIRTPRDERNGDGTRTRQCRVRLLDSTSQRNWGKIFFFIVTK</sequence>
<evidence type="ECO:0000313" key="2">
    <source>
        <dbReference type="Proteomes" id="UP000824881"/>
    </source>
</evidence>